<dbReference type="InterPro" id="IPR006439">
    <property type="entry name" value="HAD-SF_hydro_IA"/>
</dbReference>
<evidence type="ECO:0000313" key="5">
    <source>
        <dbReference type="EMBL" id="QEN06771.1"/>
    </source>
</evidence>
<dbReference type="KEGG" id="ock:EXM22_01720"/>
<dbReference type="Pfam" id="PF13419">
    <property type="entry name" value="HAD_2"/>
    <property type="match status" value="1"/>
</dbReference>
<dbReference type="SFLD" id="SFLDG01129">
    <property type="entry name" value="C1.5:_HAD__Beta-PGM__Phosphata"/>
    <property type="match status" value="1"/>
</dbReference>
<comment type="catalytic activity">
    <reaction evidence="1">
        <text>2-phosphoglycolate + H2O = glycolate + phosphate</text>
        <dbReference type="Rhea" id="RHEA:14369"/>
        <dbReference type="ChEBI" id="CHEBI:15377"/>
        <dbReference type="ChEBI" id="CHEBI:29805"/>
        <dbReference type="ChEBI" id="CHEBI:43474"/>
        <dbReference type="ChEBI" id="CHEBI:58033"/>
        <dbReference type="EC" id="3.1.3.18"/>
    </reaction>
</comment>
<dbReference type="GO" id="GO:0008967">
    <property type="term" value="F:phosphoglycolate phosphatase activity"/>
    <property type="evidence" value="ECO:0007669"/>
    <property type="project" value="UniProtKB-EC"/>
</dbReference>
<dbReference type="NCBIfam" id="TIGR01549">
    <property type="entry name" value="HAD-SF-IA-v1"/>
    <property type="match status" value="1"/>
</dbReference>
<dbReference type="Gene3D" id="3.40.50.1000">
    <property type="entry name" value="HAD superfamily/HAD-like"/>
    <property type="match status" value="1"/>
</dbReference>
<evidence type="ECO:0000313" key="6">
    <source>
        <dbReference type="Proteomes" id="UP000324209"/>
    </source>
</evidence>
<evidence type="ECO:0000256" key="2">
    <source>
        <dbReference type="ARBA" id="ARBA00004818"/>
    </source>
</evidence>
<dbReference type="GO" id="GO:0006281">
    <property type="term" value="P:DNA repair"/>
    <property type="evidence" value="ECO:0007669"/>
    <property type="project" value="TreeGrafter"/>
</dbReference>
<comment type="pathway">
    <text evidence="2">Organic acid metabolism; glycolate biosynthesis; glycolate from 2-phosphoglycolate: step 1/1.</text>
</comment>
<comment type="similarity">
    <text evidence="3">Belongs to the HAD-like hydrolase superfamily. CbbY/CbbZ/Gph/YieH family.</text>
</comment>
<dbReference type="InterPro" id="IPR023214">
    <property type="entry name" value="HAD_sf"/>
</dbReference>
<dbReference type="Gene3D" id="1.10.150.240">
    <property type="entry name" value="Putative phosphatase, domain 2"/>
    <property type="match status" value="1"/>
</dbReference>
<accession>A0A5C1QGU0</accession>
<gene>
    <name evidence="5" type="ORF">EXM22_01720</name>
</gene>
<evidence type="ECO:0000256" key="4">
    <source>
        <dbReference type="ARBA" id="ARBA00013078"/>
    </source>
</evidence>
<dbReference type="InterPro" id="IPR036412">
    <property type="entry name" value="HAD-like_sf"/>
</dbReference>
<proteinExistence type="inferred from homology"/>
<dbReference type="SUPFAM" id="SSF56784">
    <property type="entry name" value="HAD-like"/>
    <property type="match status" value="1"/>
</dbReference>
<dbReference type="EMBL" id="CP036150">
    <property type="protein sequence ID" value="QEN06771.1"/>
    <property type="molecule type" value="Genomic_DNA"/>
</dbReference>
<evidence type="ECO:0000256" key="1">
    <source>
        <dbReference type="ARBA" id="ARBA00000830"/>
    </source>
</evidence>
<dbReference type="InterPro" id="IPR023198">
    <property type="entry name" value="PGP-like_dom2"/>
</dbReference>
<reference evidence="5 6" key="1">
    <citation type="submission" date="2019-02" db="EMBL/GenBank/DDBJ databases">
        <title>Complete Genome Sequence and Methylome Analysis of free living Spirochaetas.</title>
        <authorList>
            <person name="Fomenkov A."/>
            <person name="Dubinina G."/>
            <person name="Leshcheva N."/>
            <person name="Mikheeva N."/>
            <person name="Grabovich M."/>
            <person name="Vincze T."/>
            <person name="Roberts R.J."/>
        </authorList>
    </citation>
    <scope>NUCLEOTIDE SEQUENCE [LARGE SCALE GENOMIC DNA]</scope>
    <source>
        <strain evidence="5 6">K2</strain>
    </source>
</reference>
<dbReference type="PRINTS" id="PR00413">
    <property type="entry name" value="HADHALOGNASE"/>
</dbReference>
<dbReference type="RefSeq" id="WP_149484854.1">
    <property type="nucleotide sequence ID" value="NZ_CP036150.1"/>
</dbReference>
<organism evidence="5 6">
    <name type="scientific">Oceanispirochaeta crateris</name>
    <dbReference type="NCBI Taxonomy" id="2518645"/>
    <lineage>
        <taxon>Bacteria</taxon>
        <taxon>Pseudomonadati</taxon>
        <taxon>Spirochaetota</taxon>
        <taxon>Spirochaetia</taxon>
        <taxon>Spirochaetales</taxon>
        <taxon>Spirochaetaceae</taxon>
        <taxon>Oceanispirochaeta</taxon>
    </lineage>
</organism>
<dbReference type="SFLD" id="SFLDS00003">
    <property type="entry name" value="Haloacid_Dehalogenase"/>
    <property type="match status" value="1"/>
</dbReference>
<sequence length="220" mass="24537">MKKQAIIFDHDGTLVDSIDAVVFCTNLVMKEAGYAEATPAEIKRGMAYPTLARFSYHTGNRDSDSLNKMSRLFYEAMNRKAVEMVKLYPGMKEALDRLARDGYSLGLLTNNQGIFTRRVAAYLKYSYDMEVILGEDNVPAPKPDPQGVLQACAGLGARPEDCWYIGDGVPDYEVARNAGLKSGLVTWGAHPKEELLSLHGDQYFDHAHELADFFCGKQER</sequence>
<dbReference type="PANTHER" id="PTHR43434">
    <property type="entry name" value="PHOSPHOGLYCOLATE PHOSPHATASE"/>
    <property type="match status" value="1"/>
</dbReference>
<dbReference type="PANTHER" id="PTHR43434:SF1">
    <property type="entry name" value="PHOSPHOGLYCOLATE PHOSPHATASE"/>
    <property type="match status" value="1"/>
</dbReference>
<dbReference type="InterPro" id="IPR050155">
    <property type="entry name" value="HAD-like_hydrolase_sf"/>
</dbReference>
<dbReference type="Proteomes" id="UP000324209">
    <property type="component" value="Chromosome"/>
</dbReference>
<evidence type="ECO:0000256" key="3">
    <source>
        <dbReference type="ARBA" id="ARBA00006171"/>
    </source>
</evidence>
<dbReference type="InterPro" id="IPR041492">
    <property type="entry name" value="HAD_2"/>
</dbReference>
<name>A0A5C1QGU0_9SPIO</name>
<keyword evidence="5" id="KW-0378">Hydrolase</keyword>
<protein>
    <recommendedName>
        <fullName evidence="4">phosphoglycolate phosphatase</fullName>
        <ecNumber evidence="4">3.1.3.18</ecNumber>
    </recommendedName>
</protein>
<dbReference type="AlphaFoldDB" id="A0A5C1QGU0"/>
<dbReference type="OrthoDB" id="9792518at2"/>
<keyword evidence="6" id="KW-1185">Reference proteome</keyword>
<dbReference type="EC" id="3.1.3.18" evidence="4"/>